<organism evidence="1 2">
    <name type="scientific">Myotis myotis</name>
    <name type="common">Greater mouse-eared bat</name>
    <name type="synonym">Vespertilio myotis</name>
    <dbReference type="NCBI Taxonomy" id="51298"/>
    <lineage>
        <taxon>Eukaryota</taxon>
        <taxon>Metazoa</taxon>
        <taxon>Chordata</taxon>
        <taxon>Craniata</taxon>
        <taxon>Vertebrata</taxon>
        <taxon>Euteleostomi</taxon>
        <taxon>Mammalia</taxon>
        <taxon>Eutheria</taxon>
        <taxon>Laurasiatheria</taxon>
        <taxon>Chiroptera</taxon>
        <taxon>Yangochiroptera</taxon>
        <taxon>Vespertilionidae</taxon>
        <taxon>Myotis</taxon>
    </lineage>
</organism>
<comment type="caution">
    <text evidence="1">The sequence shown here is derived from an EMBL/GenBank/DDBJ whole genome shotgun (WGS) entry which is preliminary data.</text>
</comment>
<reference evidence="1 2" key="1">
    <citation type="journal article" date="2020" name="Nature">
        <title>Six reference-quality genomes reveal evolution of bat adaptations.</title>
        <authorList>
            <person name="Jebb D."/>
            <person name="Huang Z."/>
            <person name="Pippel M."/>
            <person name="Hughes G.M."/>
            <person name="Lavrichenko K."/>
            <person name="Devanna P."/>
            <person name="Winkler S."/>
            <person name="Jermiin L.S."/>
            <person name="Skirmuntt E.C."/>
            <person name="Katzourakis A."/>
            <person name="Burkitt-Gray L."/>
            <person name="Ray D.A."/>
            <person name="Sullivan K.A.M."/>
            <person name="Roscito J.G."/>
            <person name="Kirilenko B.M."/>
            <person name="Davalos L.M."/>
            <person name="Corthals A.P."/>
            <person name="Power M.L."/>
            <person name="Jones G."/>
            <person name="Ransome R.D."/>
            <person name="Dechmann D.K.N."/>
            <person name="Locatelli A.G."/>
            <person name="Puechmaille S.J."/>
            <person name="Fedrigo O."/>
            <person name="Jarvis E.D."/>
            <person name="Hiller M."/>
            <person name="Vernes S.C."/>
            <person name="Myers E.W."/>
            <person name="Teeling E.C."/>
        </authorList>
    </citation>
    <scope>NUCLEOTIDE SEQUENCE [LARGE SCALE GENOMIC DNA]</scope>
    <source>
        <strain evidence="1">MMyoMyo1</strain>
        <tissue evidence="1">Flight muscle</tissue>
    </source>
</reference>
<sequence>MKSGFILRIPNTQNHGLIQVNHQHRLQGQMLCTWWDQEGVVYYELLKPGETINTDRYRQQIINLNHDLIMKRPECARKHDKVILPHDDTPSHTSKPVKDTLKDLAWEVLTHRLYSPDLAPADYHLLRYMAHALSQQHFKTY</sequence>
<dbReference type="InterPro" id="IPR052709">
    <property type="entry name" value="Transposase-MT_Hybrid"/>
</dbReference>
<gene>
    <name evidence="1" type="ORF">mMyoMyo1_008114</name>
</gene>
<accession>A0A7J8AN34</accession>
<evidence type="ECO:0000313" key="2">
    <source>
        <dbReference type="Proteomes" id="UP000527355"/>
    </source>
</evidence>
<evidence type="ECO:0008006" key="3">
    <source>
        <dbReference type="Google" id="ProtNLM"/>
    </source>
</evidence>
<dbReference type="InterPro" id="IPR036397">
    <property type="entry name" value="RNaseH_sf"/>
</dbReference>
<dbReference type="AlphaFoldDB" id="A0A7J8AN34"/>
<dbReference type="PANTHER" id="PTHR46060:SF1">
    <property type="entry name" value="MARINER MOS1 TRANSPOSASE-LIKE PROTEIN"/>
    <property type="match status" value="1"/>
</dbReference>
<dbReference type="EMBL" id="JABWUV010000001">
    <property type="protein sequence ID" value="KAF6387649.1"/>
    <property type="molecule type" value="Genomic_DNA"/>
</dbReference>
<dbReference type="Proteomes" id="UP000527355">
    <property type="component" value="Unassembled WGS sequence"/>
</dbReference>
<dbReference type="GO" id="GO:0003676">
    <property type="term" value="F:nucleic acid binding"/>
    <property type="evidence" value="ECO:0007669"/>
    <property type="project" value="InterPro"/>
</dbReference>
<keyword evidence="2" id="KW-1185">Reference proteome</keyword>
<dbReference type="Gene3D" id="3.30.420.10">
    <property type="entry name" value="Ribonuclease H-like superfamily/Ribonuclease H"/>
    <property type="match status" value="1"/>
</dbReference>
<protein>
    <recommendedName>
        <fullName evidence="3">Mariner Mos1 transposase</fullName>
    </recommendedName>
</protein>
<evidence type="ECO:0000313" key="1">
    <source>
        <dbReference type="EMBL" id="KAF6387649.1"/>
    </source>
</evidence>
<dbReference type="Pfam" id="PF01359">
    <property type="entry name" value="Transposase_1"/>
    <property type="match status" value="1"/>
</dbReference>
<dbReference type="PANTHER" id="PTHR46060">
    <property type="entry name" value="MARINER MOS1 TRANSPOSASE-LIKE PROTEIN"/>
    <property type="match status" value="1"/>
</dbReference>
<dbReference type="InterPro" id="IPR001888">
    <property type="entry name" value="Transposase_1"/>
</dbReference>
<name>A0A7J8AN34_MYOMY</name>
<proteinExistence type="predicted"/>